<dbReference type="PROSITE" id="PS00776">
    <property type="entry name" value="GH11_1"/>
    <property type="match status" value="1"/>
</dbReference>
<dbReference type="UniPathway" id="UPA00114"/>
<dbReference type="Gene3D" id="1.10.1330.10">
    <property type="entry name" value="Dockerin domain"/>
    <property type="match status" value="1"/>
</dbReference>
<proteinExistence type="inferred from homology"/>
<dbReference type="PANTHER" id="PTHR46828:SF2">
    <property type="entry name" value="ENDO-1,4-BETA-XYLANASE A-RELATED"/>
    <property type="match status" value="1"/>
</dbReference>
<dbReference type="GO" id="GO:0031176">
    <property type="term" value="F:endo-1,4-beta-xylanase activity"/>
    <property type="evidence" value="ECO:0007669"/>
    <property type="project" value="UniProtKB-UniRule"/>
</dbReference>
<feature type="chain" id="PRO_5002874312" description="Endo-1,4-beta-xylanase" evidence="13">
    <location>
        <begin position="27"/>
        <end position="298"/>
    </location>
</feature>
<organism evidence="16 17">
    <name type="scientific">Ruminiclostridium cellulolyticum (strain ATCC 35319 / DSM 5812 / JCM 6584 / H10)</name>
    <name type="common">Clostridium cellulolyticum</name>
    <dbReference type="NCBI Taxonomy" id="394503"/>
    <lineage>
        <taxon>Bacteria</taxon>
        <taxon>Bacillati</taxon>
        <taxon>Bacillota</taxon>
        <taxon>Clostridia</taxon>
        <taxon>Eubacteriales</taxon>
        <taxon>Oscillospiraceae</taxon>
        <taxon>Ruminiclostridium</taxon>
    </lineage>
</organism>
<dbReference type="PROSITE" id="PS00777">
    <property type="entry name" value="GH11_2"/>
    <property type="match status" value="1"/>
</dbReference>
<dbReference type="InterPro" id="IPR013320">
    <property type="entry name" value="ConA-like_dom_sf"/>
</dbReference>
<keyword evidence="6 11" id="KW-0378">Hydrolase</keyword>
<dbReference type="InterPro" id="IPR036439">
    <property type="entry name" value="Dockerin_dom_sf"/>
</dbReference>
<dbReference type="AlphaFoldDB" id="B8I7X1"/>
<dbReference type="PROSITE" id="PS00448">
    <property type="entry name" value="CLOS_CELLULOSOME_RPT"/>
    <property type="match status" value="1"/>
</dbReference>
<dbReference type="CDD" id="cd14256">
    <property type="entry name" value="Dockerin_I"/>
    <property type="match status" value="1"/>
</dbReference>
<dbReference type="KEGG" id="cce:Ccel_0750"/>
<evidence type="ECO:0000256" key="6">
    <source>
        <dbReference type="ARBA" id="ARBA00022801"/>
    </source>
</evidence>
<dbReference type="InterPro" id="IPR001137">
    <property type="entry name" value="Glyco_hydro_11"/>
</dbReference>
<dbReference type="Proteomes" id="UP000001349">
    <property type="component" value="Chromosome"/>
</dbReference>
<dbReference type="InterPro" id="IPR018208">
    <property type="entry name" value="GH11_AS_1"/>
</dbReference>
<dbReference type="GO" id="GO:0045493">
    <property type="term" value="P:xylan catabolic process"/>
    <property type="evidence" value="ECO:0007669"/>
    <property type="project" value="UniProtKB-UniRule"/>
</dbReference>
<dbReference type="OrthoDB" id="9806342at2"/>
<dbReference type="GO" id="GO:0008810">
    <property type="term" value="F:cellulase activity"/>
    <property type="evidence" value="ECO:0007669"/>
    <property type="project" value="UniProtKB-EC"/>
</dbReference>
<comment type="catalytic activity">
    <reaction evidence="2">
        <text>Endohydrolysis of (1-&gt;4)-beta-D-glucosidic linkages in cellulose, lichenin and cereal beta-D-glucans.</text>
        <dbReference type="EC" id="3.2.1.4"/>
    </reaction>
</comment>
<evidence type="ECO:0000256" key="11">
    <source>
        <dbReference type="PROSITE-ProRule" id="PRU01097"/>
    </source>
</evidence>
<feature type="active site" description="Nucleophile" evidence="11">
    <location>
        <position position="120"/>
    </location>
</feature>
<feature type="active site" description="Proton donor" evidence="11">
    <location>
        <position position="210"/>
    </location>
</feature>
<reference evidence="16 17" key="1">
    <citation type="submission" date="2009-01" db="EMBL/GenBank/DDBJ databases">
        <title>Complete sequence of Clostridium cellulolyticum H10.</title>
        <authorList>
            <consortium name="US DOE Joint Genome Institute"/>
            <person name="Lucas S."/>
            <person name="Copeland A."/>
            <person name="Lapidus A."/>
            <person name="Glavina del Rio T."/>
            <person name="Dalin E."/>
            <person name="Tice H."/>
            <person name="Bruce D."/>
            <person name="Goodwin L."/>
            <person name="Pitluck S."/>
            <person name="Chertkov O."/>
            <person name="Saunders E."/>
            <person name="Brettin T."/>
            <person name="Detter J.C."/>
            <person name="Han C."/>
            <person name="Larimer F."/>
            <person name="Land M."/>
            <person name="Hauser L."/>
            <person name="Kyrpides N."/>
            <person name="Ivanova N."/>
            <person name="Zhou J."/>
            <person name="Richardson P."/>
        </authorList>
    </citation>
    <scope>NUCLEOTIDE SEQUENCE [LARGE SCALE GENOMIC DNA]</scope>
    <source>
        <strain evidence="17">ATCC 35319 / DSM 5812 / JCM 6584 / H10</strain>
    </source>
</reference>
<dbReference type="EC" id="3.2.1.8" evidence="11 12"/>
<keyword evidence="7" id="KW-0136">Cellulose degradation</keyword>
<evidence type="ECO:0000313" key="16">
    <source>
        <dbReference type="EMBL" id="ACL75128.1"/>
    </source>
</evidence>
<evidence type="ECO:0000256" key="2">
    <source>
        <dbReference type="ARBA" id="ARBA00000966"/>
    </source>
</evidence>
<feature type="domain" description="Dockerin" evidence="15">
    <location>
        <begin position="232"/>
        <end position="298"/>
    </location>
</feature>
<sequence precursor="true">MKKKIMRALTLGLSIVCCTFALNVQAATTITENKTGTIDGYDYELWKDNGTTSMTLNGGGKFSCSWSNINNALFRTGKKYNETQTHQQLGTISLDYACNYQPSGNSYLSVYGWTSSPLVEYYIIESWGNWRPPGAQSKGTITVDGATYDVYETTRVNQPSIKGTATFQQYWSVRTSKRTIGTISVSEHFKAWEKMGMTMGKMYEVSLVVEGYQSSGRADVTTMSINVGSQPPPVTKGDLNADGSINALDIAALKSHLIGATKLSGTALSNADVNGDGQVDALDFATMKKFLLGMISKF</sequence>
<dbReference type="EMBL" id="CP001348">
    <property type="protein sequence ID" value="ACL75128.1"/>
    <property type="molecule type" value="Genomic_DNA"/>
</dbReference>
<dbReference type="InterPro" id="IPR013319">
    <property type="entry name" value="GH11/12"/>
</dbReference>
<keyword evidence="10 11" id="KW-0624">Polysaccharide degradation</keyword>
<evidence type="ECO:0000256" key="5">
    <source>
        <dbReference type="ARBA" id="ARBA00022729"/>
    </source>
</evidence>
<evidence type="ECO:0000256" key="10">
    <source>
        <dbReference type="ARBA" id="ARBA00023326"/>
    </source>
</evidence>
<dbReference type="HOGENOM" id="CLU_052631_3_0_9"/>
<evidence type="ECO:0000256" key="8">
    <source>
        <dbReference type="ARBA" id="ARBA00023277"/>
    </source>
</evidence>
<evidence type="ECO:0000256" key="4">
    <source>
        <dbReference type="ARBA" id="ARBA00022651"/>
    </source>
</evidence>
<evidence type="ECO:0000259" key="15">
    <source>
        <dbReference type="PROSITE" id="PS51766"/>
    </source>
</evidence>
<feature type="signal peptide" evidence="13">
    <location>
        <begin position="1"/>
        <end position="26"/>
    </location>
</feature>
<dbReference type="STRING" id="394503.Ccel_0750"/>
<dbReference type="GO" id="GO:0030245">
    <property type="term" value="P:cellulose catabolic process"/>
    <property type="evidence" value="ECO:0007669"/>
    <property type="project" value="UniProtKB-KW"/>
</dbReference>
<dbReference type="InterPro" id="IPR018247">
    <property type="entry name" value="EF_Hand_1_Ca_BS"/>
</dbReference>
<evidence type="ECO:0000256" key="1">
    <source>
        <dbReference type="ARBA" id="ARBA00000681"/>
    </source>
</evidence>
<comment type="pathway">
    <text evidence="3 11 12">Glycan degradation; xylan degradation.</text>
</comment>
<evidence type="ECO:0000256" key="9">
    <source>
        <dbReference type="ARBA" id="ARBA00023295"/>
    </source>
</evidence>
<dbReference type="Pfam" id="PF00404">
    <property type="entry name" value="Dockerin_1"/>
    <property type="match status" value="1"/>
</dbReference>
<keyword evidence="5 13" id="KW-0732">Signal</keyword>
<dbReference type="CAZy" id="GH11">
    <property type="family name" value="Glycoside Hydrolase Family 11"/>
</dbReference>
<dbReference type="RefSeq" id="WP_015924295.1">
    <property type="nucleotide sequence ID" value="NC_011898.1"/>
</dbReference>
<protein>
    <recommendedName>
        <fullName evidence="11 12">Endo-1,4-beta-xylanase</fullName>
        <ecNumber evidence="11 12">3.2.1.8</ecNumber>
    </recommendedName>
</protein>
<dbReference type="InterPro" id="IPR002105">
    <property type="entry name" value="Dockerin_1_rpt"/>
</dbReference>
<name>B8I7X1_RUMCH</name>
<keyword evidence="4 11" id="KW-0858">Xylan degradation</keyword>
<accession>B8I7X1</accession>
<dbReference type="InterPro" id="IPR016134">
    <property type="entry name" value="Dockerin_dom"/>
</dbReference>
<evidence type="ECO:0000256" key="3">
    <source>
        <dbReference type="ARBA" id="ARBA00004851"/>
    </source>
</evidence>
<dbReference type="SUPFAM" id="SSF49899">
    <property type="entry name" value="Concanavalin A-like lectins/glucanases"/>
    <property type="match status" value="1"/>
</dbReference>
<keyword evidence="17" id="KW-1185">Reference proteome</keyword>
<evidence type="ECO:0000256" key="13">
    <source>
        <dbReference type="SAM" id="SignalP"/>
    </source>
</evidence>
<keyword evidence="8 11" id="KW-0119">Carbohydrate metabolism</keyword>
<dbReference type="eggNOG" id="COG4193">
    <property type="taxonomic scope" value="Bacteria"/>
</dbReference>
<dbReference type="PANTHER" id="PTHR46828">
    <property type="entry name" value="ENDO-1,4-BETA-XYLANASE A-RELATED"/>
    <property type="match status" value="1"/>
</dbReference>
<evidence type="ECO:0000256" key="7">
    <source>
        <dbReference type="ARBA" id="ARBA00023001"/>
    </source>
</evidence>
<comment type="catalytic activity">
    <reaction evidence="1 11 12">
        <text>Endohydrolysis of (1-&gt;4)-beta-D-xylosidic linkages in xylans.</text>
        <dbReference type="EC" id="3.2.1.8"/>
    </reaction>
</comment>
<dbReference type="eggNOG" id="COG0726">
    <property type="taxonomic scope" value="Bacteria"/>
</dbReference>
<dbReference type="PROSITE" id="PS51761">
    <property type="entry name" value="GH11_3"/>
    <property type="match status" value="1"/>
</dbReference>
<evidence type="ECO:0000256" key="12">
    <source>
        <dbReference type="RuleBase" id="RU362015"/>
    </source>
</evidence>
<keyword evidence="9 11" id="KW-0326">Glycosidase</keyword>
<dbReference type="PRINTS" id="PR00911">
    <property type="entry name" value="GLHYDRLASE11"/>
</dbReference>
<evidence type="ECO:0000313" key="17">
    <source>
        <dbReference type="Proteomes" id="UP000001349"/>
    </source>
</evidence>
<dbReference type="InterPro" id="IPR033123">
    <property type="entry name" value="GH11_dom"/>
</dbReference>
<dbReference type="Pfam" id="PF00457">
    <property type="entry name" value="Glyco_hydro_11"/>
    <property type="match status" value="1"/>
</dbReference>
<dbReference type="Gene3D" id="2.60.120.180">
    <property type="match status" value="1"/>
</dbReference>
<comment type="similarity">
    <text evidence="11 12">Belongs to the glycosyl hydrolase 11 (cellulase G) family.</text>
</comment>
<feature type="domain" description="GH11" evidence="14">
    <location>
        <begin position="29"/>
        <end position="223"/>
    </location>
</feature>
<evidence type="ECO:0000259" key="14">
    <source>
        <dbReference type="PROSITE" id="PS51761"/>
    </source>
</evidence>
<dbReference type="PROSITE" id="PS00018">
    <property type="entry name" value="EF_HAND_1"/>
    <property type="match status" value="1"/>
</dbReference>
<dbReference type="InterPro" id="IPR033119">
    <property type="entry name" value="GH11_AS_2"/>
</dbReference>
<gene>
    <name evidence="16" type="ordered locus">Ccel_0750</name>
</gene>
<dbReference type="SUPFAM" id="SSF63446">
    <property type="entry name" value="Type I dockerin domain"/>
    <property type="match status" value="1"/>
</dbReference>
<dbReference type="PROSITE" id="PS51766">
    <property type="entry name" value="DOCKERIN"/>
    <property type="match status" value="1"/>
</dbReference>